<dbReference type="EMBL" id="CP003333">
    <property type="protein sequence ID" value="AFL68006.1"/>
    <property type="molecule type" value="Genomic_DNA"/>
</dbReference>
<keyword evidence="4 11" id="KW-0240">DNA-directed RNA polymerase</keyword>
<comment type="function">
    <text evidence="11">Promotes RNA polymerase assembly. Latches the N- and C-terminal regions of the beta' subunit thereby facilitating its interaction with the beta and alpha subunits.</text>
</comment>
<dbReference type="HOGENOM" id="CLU_125406_3_0_7"/>
<dbReference type="OrthoDB" id="5334728at2"/>
<evidence type="ECO:0000256" key="8">
    <source>
        <dbReference type="ARBA" id="ARBA00029924"/>
    </source>
</evidence>
<dbReference type="GO" id="GO:0003677">
    <property type="term" value="F:DNA binding"/>
    <property type="evidence" value="ECO:0007669"/>
    <property type="project" value="UniProtKB-UniRule"/>
</dbReference>
<dbReference type="HAMAP" id="MF_00366">
    <property type="entry name" value="RNApol_bact_RpoZ"/>
    <property type="match status" value="1"/>
</dbReference>
<evidence type="ECO:0000256" key="9">
    <source>
        <dbReference type="ARBA" id="ARBA00030998"/>
    </source>
</evidence>
<dbReference type="AlphaFoldDB" id="I3XVN2"/>
<dbReference type="InterPro" id="IPR006110">
    <property type="entry name" value="Pol_omega/Rpo6/RPB6"/>
</dbReference>
<dbReference type="NCBIfam" id="NF001579">
    <property type="entry name" value="PRK00392.6-2"/>
    <property type="match status" value="1"/>
</dbReference>
<dbReference type="SUPFAM" id="SSF63562">
    <property type="entry name" value="RPB6/omega subunit-like"/>
    <property type="match status" value="1"/>
</dbReference>
<evidence type="ECO:0000313" key="13">
    <source>
        <dbReference type="Proteomes" id="UP000006176"/>
    </source>
</evidence>
<evidence type="ECO:0000256" key="6">
    <source>
        <dbReference type="ARBA" id="ARBA00022695"/>
    </source>
</evidence>
<evidence type="ECO:0000256" key="1">
    <source>
        <dbReference type="ARBA" id="ARBA00006711"/>
    </source>
</evidence>
<reference evidence="12 13" key="1">
    <citation type="submission" date="2012-06" db="EMBL/GenBank/DDBJ databases">
        <title>Complete sequence of Sulfurospirillum barnesii SES-3.</title>
        <authorList>
            <consortium name="US DOE Joint Genome Institute"/>
            <person name="Lucas S."/>
            <person name="Han J."/>
            <person name="Lapidus A."/>
            <person name="Cheng J.-F."/>
            <person name="Goodwin L."/>
            <person name="Pitluck S."/>
            <person name="Peters L."/>
            <person name="Ovchinnikova G."/>
            <person name="Lu M."/>
            <person name="Detter J.C."/>
            <person name="Han C."/>
            <person name="Tapia R."/>
            <person name="Land M."/>
            <person name="Hauser L."/>
            <person name="Kyrpides N."/>
            <person name="Ivanova N."/>
            <person name="Pagani I."/>
            <person name="Stolz J."/>
            <person name="Arkin A."/>
            <person name="Dehal P."/>
            <person name="Oremland R."/>
            <person name="Saltikov C."/>
            <person name="Basu P."/>
            <person name="Hollibaugh J."/>
            <person name="Newman D."/>
            <person name="Stolyar S."/>
            <person name="Hazen T."/>
            <person name="Woyke T."/>
        </authorList>
    </citation>
    <scope>NUCLEOTIDE SEQUENCE [LARGE SCALE GENOMIC DNA]</scope>
    <source>
        <strain evidence="13">ATCC 700032 / DSM 10660 / SES-3</strain>
    </source>
</reference>
<evidence type="ECO:0000256" key="11">
    <source>
        <dbReference type="HAMAP-Rule" id="MF_00366"/>
    </source>
</evidence>
<evidence type="ECO:0000313" key="12">
    <source>
        <dbReference type="EMBL" id="AFL68006.1"/>
    </source>
</evidence>
<comment type="subunit">
    <text evidence="11">The RNAP catalytic core consists of 2 alpha, 1 beta, 1 beta' and 1 omega subunit. When a sigma factor is associated with the core the holoenzyme is formed, which can initiate transcription.</text>
</comment>
<keyword evidence="7 11" id="KW-0804">Transcription</keyword>
<dbReference type="Proteomes" id="UP000006176">
    <property type="component" value="Chromosome"/>
</dbReference>
<dbReference type="PATRIC" id="fig|760154.4.peg.699"/>
<comment type="catalytic activity">
    <reaction evidence="10 11">
        <text>RNA(n) + a ribonucleoside 5'-triphosphate = RNA(n+1) + diphosphate</text>
        <dbReference type="Rhea" id="RHEA:21248"/>
        <dbReference type="Rhea" id="RHEA-COMP:14527"/>
        <dbReference type="Rhea" id="RHEA-COMP:17342"/>
        <dbReference type="ChEBI" id="CHEBI:33019"/>
        <dbReference type="ChEBI" id="CHEBI:61557"/>
        <dbReference type="ChEBI" id="CHEBI:140395"/>
        <dbReference type="EC" id="2.7.7.6"/>
    </reaction>
</comment>
<name>I3XVN2_SULBS</name>
<accession>I3XVN2</accession>
<sequence length="71" mass="8061">MQRTEEITARALELVGQDRYRLVMMVSKRADQLSNGAEPLIKADKNKQKFTDIALLEIAEGKIRLDSITDN</sequence>
<dbReference type="GO" id="GO:0006351">
    <property type="term" value="P:DNA-templated transcription"/>
    <property type="evidence" value="ECO:0007669"/>
    <property type="project" value="UniProtKB-UniRule"/>
</dbReference>
<gene>
    <name evidence="11" type="primary">rpoZ</name>
    <name evidence="12" type="ordered locus">Sulba_0701</name>
</gene>
<dbReference type="GO" id="GO:0003899">
    <property type="term" value="F:DNA-directed RNA polymerase activity"/>
    <property type="evidence" value="ECO:0007669"/>
    <property type="project" value="UniProtKB-UniRule"/>
</dbReference>
<keyword evidence="13" id="KW-1185">Reference proteome</keyword>
<keyword evidence="6 11" id="KW-0548">Nucleotidyltransferase</keyword>
<dbReference type="STRING" id="760154.Sulba_0701"/>
<evidence type="ECO:0000256" key="5">
    <source>
        <dbReference type="ARBA" id="ARBA00022679"/>
    </source>
</evidence>
<dbReference type="SMART" id="SM01409">
    <property type="entry name" value="RNA_pol_Rpb6"/>
    <property type="match status" value="1"/>
</dbReference>
<protein>
    <recommendedName>
        <fullName evidence="3 11">DNA-directed RNA polymerase subunit omega</fullName>
        <shortName evidence="11">RNAP omega subunit</shortName>
        <ecNumber evidence="2 11">2.7.7.6</ecNumber>
    </recommendedName>
    <alternativeName>
        <fullName evidence="9 11">RNA polymerase omega subunit</fullName>
    </alternativeName>
    <alternativeName>
        <fullName evidence="8 11">Transcriptase subunit omega</fullName>
    </alternativeName>
</protein>
<dbReference type="InterPro" id="IPR036161">
    <property type="entry name" value="RPB6/omega-like_sf"/>
</dbReference>
<dbReference type="eggNOG" id="COG1758">
    <property type="taxonomic scope" value="Bacteria"/>
</dbReference>
<keyword evidence="5 11" id="KW-0808">Transferase</keyword>
<comment type="similarity">
    <text evidence="1 11">Belongs to the RNA polymerase subunit omega family.</text>
</comment>
<dbReference type="InterPro" id="IPR003716">
    <property type="entry name" value="DNA-dir_RNA_pol_omega"/>
</dbReference>
<evidence type="ECO:0000256" key="10">
    <source>
        <dbReference type="ARBA" id="ARBA00048552"/>
    </source>
</evidence>
<dbReference type="RefSeq" id="WP_014768886.1">
    <property type="nucleotide sequence ID" value="NC_018002.1"/>
</dbReference>
<evidence type="ECO:0000256" key="7">
    <source>
        <dbReference type="ARBA" id="ARBA00023163"/>
    </source>
</evidence>
<organism evidence="12 13">
    <name type="scientific">Sulfurospirillum barnesii (strain ATCC 700032 / DSM 10660 / SES-3)</name>
    <dbReference type="NCBI Taxonomy" id="760154"/>
    <lineage>
        <taxon>Bacteria</taxon>
        <taxon>Pseudomonadati</taxon>
        <taxon>Campylobacterota</taxon>
        <taxon>Epsilonproteobacteria</taxon>
        <taxon>Campylobacterales</taxon>
        <taxon>Sulfurospirillaceae</taxon>
        <taxon>Sulfurospirillum</taxon>
    </lineage>
</organism>
<dbReference type="GO" id="GO:0000428">
    <property type="term" value="C:DNA-directed RNA polymerase complex"/>
    <property type="evidence" value="ECO:0007669"/>
    <property type="project" value="UniProtKB-KW"/>
</dbReference>
<proteinExistence type="inferred from homology"/>
<dbReference type="Gene3D" id="3.90.940.10">
    <property type="match status" value="1"/>
</dbReference>
<dbReference type="NCBIfam" id="TIGR00690">
    <property type="entry name" value="rpoZ"/>
    <property type="match status" value="1"/>
</dbReference>
<dbReference type="EC" id="2.7.7.6" evidence="2 11"/>
<dbReference type="Pfam" id="PF01192">
    <property type="entry name" value="RNA_pol_Rpb6"/>
    <property type="match status" value="1"/>
</dbReference>
<evidence type="ECO:0000256" key="2">
    <source>
        <dbReference type="ARBA" id="ARBA00012418"/>
    </source>
</evidence>
<evidence type="ECO:0000256" key="4">
    <source>
        <dbReference type="ARBA" id="ARBA00022478"/>
    </source>
</evidence>
<dbReference type="KEGG" id="sba:Sulba_0701"/>
<evidence type="ECO:0000256" key="3">
    <source>
        <dbReference type="ARBA" id="ARBA00013725"/>
    </source>
</evidence>